<evidence type="ECO:0000256" key="4">
    <source>
        <dbReference type="ARBA" id="ARBA00022723"/>
    </source>
</evidence>
<dbReference type="OrthoDB" id="391988at2759"/>
<dbReference type="Proteomes" id="UP000242814">
    <property type="component" value="Unassembled WGS sequence"/>
</dbReference>
<accession>A0A1D2J5B0</accession>
<dbReference type="GO" id="GO:0005739">
    <property type="term" value="C:mitochondrion"/>
    <property type="evidence" value="ECO:0007669"/>
    <property type="project" value="TreeGrafter"/>
</dbReference>
<keyword evidence="6" id="KW-0460">Magnesium</keyword>
<gene>
    <name evidence="9" type="ORF">ACO22_07216</name>
</gene>
<dbReference type="Gene3D" id="3.40.50.300">
    <property type="entry name" value="P-loop containing nucleotide triphosphate hydrolases"/>
    <property type="match status" value="1"/>
</dbReference>
<keyword evidence="7" id="KW-0342">GTP-binding</keyword>
<dbReference type="CDD" id="cd01876">
    <property type="entry name" value="YihA_EngB"/>
    <property type="match status" value="1"/>
</dbReference>
<dbReference type="PANTHER" id="PTHR46498">
    <property type="entry name" value="GTP-BINDING PROTEIN 8"/>
    <property type="match status" value="1"/>
</dbReference>
<evidence type="ECO:0000259" key="8">
    <source>
        <dbReference type="PROSITE" id="PS51706"/>
    </source>
</evidence>
<evidence type="ECO:0000256" key="7">
    <source>
        <dbReference type="ARBA" id="ARBA00023134"/>
    </source>
</evidence>
<comment type="cofactor">
    <cofactor evidence="1">
        <name>Mg(2+)</name>
        <dbReference type="ChEBI" id="CHEBI:18420"/>
    </cofactor>
</comment>
<dbReference type="Pfam" id="PF01926">
    <property type="entry name" value="MMR_HSR1"/>
    <property type="match status" value="1"/>
</dbReference>
<evidence type="ECO:0000256" key="6">
    <source>
        <dbReference type="ARBA" id="ARBA00022842"/>
    </source>
</evidence>
<evidence type="ECO:0000313" key="10">
    <source>
        <dbReference type="Proteomes" id="UP000242814"/>
    </source>
</evidence>
<dbReference type="InterPro" id="IPR027417">
    <property type="entry name" value="P-loop_NTPase"/>
</dbReference>
<comment type="caution">
    <text evidence="9">The sequence shown here is derived from an EMBL/GenBank/DDBJ whole genome shotgun (WGS) entry which is preliminary data.</text>
</comment>
<dbReference type="VEuPathDB" id="FungiDB:PABG_04450"/>
<protein>
    <recommendedName>
        <fullName evidence="3">GTP-binding protein 8</fullName>
    </recommendedName>
</protein>
<comment type="similarity">
    <text evidence="2">Belongs to the TRAFAC class TrmE-Era-EngA-EngB-Septin-like GTPase superfamily. EngB GTPase family.</text>
</comment>
<dbReference type="AlphaFoldDB" id="A0A1D2J5B0"/>
<keyword evidence="5" id="KW-0547">Nucleotide-binding</keyword>
<evidence type="ECO:0000256" key="3">
    <source>
        <dbReference type="ARBA" id="ARBA00015370"/>
    </source>
</evidence>
<reference evidence="9 10" key="1">
    <citation type="submission" date="2016-06" db="EMBL/GenBank/DDBJ databases">
        <authorList>
            <person name="Kjaerup R.B."/>
            <person name="Dalgaard T.S."/>
            <person name="Juul-Madsen H.R."/>
        </authorList>
    </citation>
    <scope>NUCLEOTIDE SEQUENCE [LARGE SCALE GENOMIC DNA]</scope>
    <source>
        <strain evidence="9 10">Pb300</strain>
    </source>
</reference>
<dbReference type="GO" id="GO:0046872">
    <property type="term" value="F:metal ion binding"/>
    <property type="evidence" value="ECO:0007669"/>
    <property type="project" value="UniProtKB-KW"/>
</dbReference>
<dbReference type="InterPro" id="IPR006073">
    <property type="entry name" value="GTP-bd"/>
</dbReference>
<dbReference type="GO" id="GO:0005525">
    <property type="term" value="F:GTP binding"/>
    <property type="evidence" value="ECO:0007669"/>
    <property type="project" value="UniProtKB-KW"/>
</dbReference>
<dbReference type="InterPro" id="IPR019987">
    <property type="entry name" value="GTP-bd_ribosome_bio_YsxC"/>
</dbReference>
<dbReference type="InterPro" id="IPR030393">
    <property type="entry name" value="G_ENGB_dom"/>
</dbReference>
<evidence type="ECO:0000313" key="9">
    <source>
        <dbReference type="EMBL" id="ODH13473.1"/>
    </source>
</evidence>
<dbReference type="FunFam" id="3.40.50.300:FF:001874">
    <property type="entry name" value="GTP binding protein (EngB), putative"/>
    <property type="match status" value="1"/>
</dbReference>
<dbReference type="InterPro" id="IPR052279">
    <property type="entry name" value="EngB_GTPase"/>
</dbReference>
<evidence type="ECO:0000256" key="1">
    <source>
        <dbReference type="ARBA" id="ARBA00001946"/>
    </source>
</evidence>
<keyword evidence="4" id="KW-0479">Metal-binding</keyword>
<evidence type="ECO:0000256" key="5">
    <source>
        <dbReference type="ARBA" id="ARBA00022741"/>
    </source>
</evidence>
<sequence length="323" mass="35853">MAFAASKLATSTGPNVAKTFLRQTINQPKTDYIIKYPEPSELTLKEYAFYYDTSPPSGQQLRHAESFFKSSKHSPIQMWTASEFRTIPMSNVPEVVFLGRSNVGKSSLLNALMDQDVCYTSSKIGRTHTINAYGVGGRKAGEAQVVLVDTPGYGKGSHEEWGKEIIKYLTKRKQLRRTFVLIDSHHGLKPGDRDILSLLRSTAIPHQVILSKADSVLVKGNSKRVPRGITDAKIQKLASLAERTLHKVQPDRDMGKGGVELGVPALGEIIACSARVTNEYESYLGINAIRWAVLRAVGLEENNMFRYMGERRGRTGVERRQSG</sequence>
<feature type="domain" description="EngB-type G" evidence="8">
    <location>
        <begin position="91"/>
        <end position="276"/>
    </location>
</feature>
<organism evidence="9 10">
    <name type="scientific">Paracoccidioides brasiliensis</name>
    <dbReference type="NCBI Taxonomy" id="121759"/>
    <lineage>
        <taxon>Eukaryota</taxon>
        <taxon>Fungi</taxon>
        <taxon>Dikarya</taxon>
        <taxon>Ascomycota</taxon>
        <taxon>Pezizomycotina</taxon>
        <taxon>Eurotiomycetes</taxon>
        <taxon>Eurotiomycetidae</taxon>
        <taxon>Onygenales</taxon>
        <taxon>Ajellomycetaceae</taxon>
        <taxon>Paracoccidioides</taxon>
    </lineage>
</organism>
<dbReference type="PROSITE" id="PS51706">
    <property type="entry name" value="G_ENGB"/>
    <property type="match status" value="1"/>
</dbReference>
<dbReference type="PANTHER" id="PTHR46498:SF1">
    <property type="entry name" value="GTP-BINDING PROTEIN 8"/>
    <property type="match status" value="1"/>
</dbReference>
<dbReference type="EMBL" id="LZYO01000479">
    <property type="protein sequence ID" value="ODH13473.1"/>
    <property type="molecule type" value="Genomic_DNA"/>
</dbReference>
<proteinExistence type="inferred from homology"/>
<dbReference type="PRINTS" id="PR00326">
    <property type="entry name" value="GTP1OBG"/>
</dbReference>
<evidence type="ECO:0000256" key="2">
    <source>
        <dbReference type="ARBA" id="ARBA00009638"/>
    </source>
</evidence>
<dbReference type="VEuPathDB" id="FungiDB:PADG_04846"/>
<name>A0A1D2J5B0_PARBR</name>
<dbReference type="NCBIfam" id="TIGR03598">
    <property type="entry name" value="GTPase_YsxC"/>
    <property type="match status" value="1"/>
</dbReference>
<dbReference type="SUPFAM" id="SSF52540">
    <property type="entry name" value="P-loop containing nucleoside triphosphate hydrolases"/>
    <property type="match status" value="1"/>
</dbReference>